<evidence type="ECO:0000256" key="1">
    <source>
        <dbReference type="SAM" id="MobiDB-lite"/>
    </source>
</evidence>
<organism evidence="2 3">
    <name type="scientific">Triparma columacea</name>
    <dbReference type="NCBI Taxonomy" id="722753"/>
    <lineage>
        <taxon>Eukaryota</taxon>
        <taxon>Sar</taxon>
        <taxon>Stramenopiles</taxon>
        <taxon>Ochrophyta</taxon>
        <taxon>Bolidophyceae</taxon>
        <taxon>Parmales</taxon>
        <taxon>Triparmaceae</taxon>
        <taxon>Triparma</taxon>
    </lineage>
</organism>
<feature type="region of interest" description="Disordered" evidence="1">
    <location>
        <begin position="828"/>
        <end position="858"/>
    </location>
</feature>
<comment type="caution">
    <text evidence="2">The sequence shown here is derived from an EMBL/GenBank/DDBJ whole genome shotgun (WGS) entry which is preliminary data.</text>
</comment>
<name>A0A9W7G4R5_9STRA</name>
<reference evidence="3" key="1">
    <citation type="journal article" date="2023" name="Commun. Biol.">
        <title>Genome analysis of Parmales, the sister group of diatoms, reveals the evolutionary specialization of diatoms from phago-mixotrophs to photoautotrophs.</title>
        <authorList>
            <person name="Ban H."/>
            <person name="Sato S."/>
            <person name="Yoshikawa S."/>
            <person name="Yamada K."/>
            <person name="Nakamura Y."/>
            <person name="Ichinomiya M."/>
            <person name="Sato N."/>
            <person name="Blanc-Mathieu R."/>
            <person name="Endo H."/>
            <person name="Kuwata A."/>
            <person name="Ogata H."/>
        </authorList>
    </citation>
    <scope>NUCLEOTIDE SEQUENCE [LARGE SCALE GENOMIC DNA]</scope>
</reference>
<evidence type="ECO:0000313" key="2">
    <source>
        <dbReference type="EMBL" id="GMI32006.1"/>
    </source>
</evidence>
<keyword evidence="3" id="KW-1185">Reference proteome</keyword>
<accession>A0A9W7G4R5</accession>
<feature type="region of interest" description="Disordered" evidence="1">
    <location>
        <begin position="489"/>
        <end position="511"/>
    </location>
</feature>
<gene>
    <name evidence="2" type="ORF">TrCOL_g2750</name>
</gene>
<dbReference type="OrthoDB" id="189239at2759"/>
<feature type="compositionally biased region" description="Basic and acidic residues" evidence="1">
    <location>
        <begin position="498"/>
        <end position="507"/>
    </location>
</feature>
<evidence type="ECO:0000313" key="3">
    <source>
        <dbReference type="Proteomes" id="UP001165065"/>
    </source>
</evidence>
<dbReference type="InterPro" id="IPR011992">
    <property type="entry name" value="EF-hand-dom_pair"/>
</dbReference>
<protein>
    <submittedName>
        <fullName evidence="2">Uncharacterized protein</fullName>
    </submittedName>
</protein>
<feature type="region of interest" description="Disordered" evidence="1">
    <location>
        <begin position="983"/>
        <end position="1017"/>
    </location>
</feature>
<feature type="region of interest" description="Disordered" evidence="1">
    <location>
        <begin position="526"/>
        <end position="566"/>
    </location>
</feature>
<feature type="compositionally biased region" description="Basic and acidic residues" evidence="1">
    <location>
        <begin position="533"/>
        <end position="545"/>
    </location>
</feature>
<proteinExistence type="predicted"/>
<dbReference type="SUPFAM" id="SSF47473">
    <property type="entry name" value="EF-hand"/>
    <property type="match status" value="1"/>
</dbReference>
<feature type="compositionally biased region" description="Basic and acidic residues" evidence="1">
    <location>
        <begin position="997"/>
        <end position="1017"/>
    </location>
</feature>
<feature type="compositionally biased region" description="Basic and acidic residues" evidence="1">
    <location>
        <begin position="927"/>
        <end position="945"/>
    </location>
</feature>
<dbReference type="Proteomes" id="UP001165065">
    <property type="component" value="Unassembled WGS sequence"/>
</dbReference>
<dbReference type="EMBL" id="BRYA01000014">
    <property type="protein sequence ID" value="GMI32006.1"/>
    <property type="molecule type" value="Genomic_DNA"/>
</dbReference>
<sequence>MRKLQSLSGLTLSIYRNLALLPLKALEATPHRAVGEGVDGGSAIVQKYLPSLLAYISALRALVMTHYPDNESSLPKAISYNLRRYNLDSSGQISLEEFSMAMSASLSVPDGEGTGGYSNSYTPPPNVLSLIFSSFALANSPSLVSRPWSAANAKADTEMVSKVMSFWIQNCYGTNSGLKYVSPKFGEREPESTIRSVIAPNVYPKAKAAPPPLPSTTGPCPISETLYHSLPSSVHSVLLLLSPRLESFIALCDKLSVRVGDSSPPLVTLDECRLCMDHCKVATGSKQWGSFKEFLKGKGLLDVGDQNLVDYRGLGIEAQRAGKDGERERGDWWNEGGGRFGGFEEKKEAAKEQPPPMPPHRVLMEARRAWEGVEKALKDIVGEQGVVGPTELGDALARNGVLVSTADSKSVWEAIIGEGTEKAGVTETVSKLKPTPRAGKGSIEEWGERFQTPAFISGMIGNDIFSGVQQTRERKHFGETHNVAGKDTITKDVLGGDGPREESRWDGGDGGVTESAPYYLEGQQFVPPPPPGRDIHARPDSEYKWEGWGSGGGGNTSTGSSSPLRTPYALQTELGGEFSRRKEDAEGTPSILLRAIERAETMRKDRGCGRTPKNDVVWLCMPDVGYKRTLDMSRSEVFQVFNKMEVKVKGGDMERLWWWMEETGKGFSREDFYSLLGGEIEKGNEARGAQEGSEEELSVEKRRKLHAVCLKANAIIRGCAHFDTGGDGKVATEVFVDALAKSVDDVGEGDIDMVLDAVQGEQEDKSYVKYSGLVFKIGLFLDKHTKLKEQVVEEEKKKGKKNVLISGAELFGGDIYINSSNQVYEGGKKHFEGRGGGGGRDHLQGDYMEKDSSSLEVQEERRRYGVDLHRGWGSGGKKHFEGRGGGGGRDHLQGGYMELDASDPKVQEERKKYGVNLHRGWGSGGKKRFEGREGGGGRDHIRGDYMDLDASDPMVQAERKRYGVVNEVLGKGKRHYSADDYIPTVEKGGEEGGGGIEGRKGGEEGGEGERGGRKDGIDQFGYLRINAPEPEEIRTRTSQHQMETDVGKDLKWATLTGKPSTPVRKNPKAKLLQDAAETMFMNRPELAVAFRTADGSRMGSLDASDLTEMLMNSRLKSGLDRREAKEVALELFKRAGKDPNTVARVNFNDLAIAIGDVLEGKEPLQQQPGAAGGGAGEDSVRVLKGKKEDVGGVILEHREHRSKIIEDQIAQAIWSSRALAVSGREGVGGFKAASIQIRHAMIKHVTRGRDTGMGVDGELMVRGVDLEGVMYAVGIYLTGKQAAYIRERCERDGMVECKALVRFLAAVVGM</sequence>
<feature type="region of interest" description="Disordered" evidence="1">
    <location>
        <begin position="926"/>
        <end position="945"/>
    </location>
</feature>